<feature type="transmembrane region" description="Helical" evidence="1">
    <location>
        <begin position="45"/>
        <end position="65"/>
    </location>
</feature>
<dbReference type="Proteomes" id="UP000468687">
    <property type="component" value="Unassembled WGS sequence"/>
</dbReference>
<proteinExistence type="predicted"/>
<name>A0A6P0HPL4_9ACTN</name>
<evidence type="ECO:0000256" key="1">
    <source>
        <dbReference type="SAM" id="Phobius"/>
    </source>
</evidence>
<feature type="transmembrane region" description="Helical" evidence="1">
    <location>
        <begin position="20"/>
        <end position="38"/>
    </location>
</feature>
<accession>A0A6P0HPL4</accession>
<protein>
    <submittedName>
        <fullName evidence="2">Uncharacterized protein</fullName>
    </submittedName>
</protein>
<dbReference type="AlphaFoldDB" id="A0A6P0HPL4"/>
<keyword evidence="1" id="KW-0812">Transmembrane</keyword>
<comment type="caution">
    <text evidence="2">The sequence shown here is derived from an EMBL/GenBank/DDBJ whole genome shotgun (WGS) entry which is preliminary data.</text>
</comment>
<dbReference type="RefSeq" id="WP_163774742.1">
    <property type="nucleotide sequence ID" value="NZ_JAAGXA010000025.1"/>
</dbReference>
<gene>
    <name evidence="2" type="ORF">G3T38_20560</name>
</gene>
<keyword evidence="1" id="KW-1133">Transmembrane helix</keyword>
<sequence>MADQRPAGGARSIAPWQRTLLSAVVFFTLFVAIQTLVFRSSFSEVIVTASLTTAFWAAVMHYFFLRHTDPQEPLWGRRRRG</sequence>
<keyword evidence="3" id="KW-1185">Reference proteome</keyword>
<organism evidence="2 3">
    <name type="scientific">Nocardioides zeae</name>
    <dbReference type="NCBI Taxonomy" id="1457234"/>
    <lineage>
        <taxon>Bacteria</taxon>
        <taxon>Bacillati</taxon>
        <taxon>Actinomycetota</taxon>
        <taxon>Actinomycetes</taxon>
        <taxon>Propionibacteriales</taxon>
        <taxon>Nocardioidaceae</taxon>
        <taxon>Nocardioides</taxon>
    </lineage>
</organism>
<reference evidence="2 3" key="1">
    <citation type="journal article" date="2014" name="Int. J. Syst. Evol. Microbiol.">
        <title>Nocardioides zeae sp. nov., isolated from the stem of Zea mays.</title>
        <authorList>
            <person name="Glaeser S.P."/>
            <person name="McInroy J.A."/>
            <person name="Busse H.J."/>
            <person name="Kampfer P."/>
        </authorList>
    </citation>
    <scope>NUCLEOTIDE SEQUENCE [LARGE SCALE GENOMIC DNA]</scope>
    <source>
        <strain evidence="2 3">JCM 30728</strain>
    </source>
</reference>
<evidence type="ECO:0000313" key="3">
    <source>
        <dbReference type="Proteomes" id="UP000468687"/>
    </source>
</evidence>
<dbReference type="EMBL" id="JAAGXA010000025">
    <property type="protein sequence ID" value="NEN80649.1"/>
    <property type="molecule type" value="Genomic_DNA"/>
</dbReference>
<evidence type="ECO:0000313" key="2">
    <source>
        <dbReference type="EMBL" id="NEN80649.1"/>
    </source>
</evidence>
<keyword evidence="1" id="KW-0472">Membrane</keyword>